<feature type="transmembrane region" description="Helical" evidence="1">
    <location>
        <begin position="251"/>
        <end position="272"/>
    </location>
</feature>
<organism evidence="3 4">
    <name type="scientific">Calocera cornea HHB12733</name>
    <dbReference type="NCBI Taxonomy" id="1353952"/>
    <lineage>
        <taxon>Eukaryota</taxon>
        <taxon>Fungi</taxon>
        <taxon>Dikarya</taxon>
        <taxon>Basidiomycota</taxon>
        <taxon>Agaricomycotina</taxon>
        <taxon>Dacrymycetes</taxon>
        <taxon>Dacrymycetales</taxon>
        <taxon>Dacrymycetaceae</taxon>
        <taxon>Calocera</taxon>
    </lineage>
</organism>
<dbReference type="EMBL" id="KV424105">
    <property type="protein sequence ID" value="KZT51478.1"/>
    <property type="molecule type" value="Genomic_DNA"/>
</dbReference>
<feature type="transmembrane region" description="Helical" evidence="1">
    <location>
        <begin position="86"/>
        <end position="112"/>
    </location>
</feature>
<dbReference type="InParanoid" id="A0A165CVL3"/>
<dbReference type="Proteomes" id="UP000076842">
    <property type="component" value="Unassembled WGS sequence"/>
</dbReference>
<keyword evidence="1" id="KW-1133">Transmembrane helix</keyword>
<evidence type="ECO:0000313" key="3">
    <source>
        <dbReference type="EMBL" id="KZT51478.1"/>
    </source>
</evidence>
<feature type="transmembrane region" description="Helical" evidence="1">
    <location>
        <begin position="52"/>
        <end position="74"/>
    </location>
</feature>
<dbReference type="STRING" id="1353952.A0A165CVL3"/>
<dbReference type="OrthoDB" id="3242376at2759"/>
<dbReference type="AlphaFoldDB" id="A0A165CVL3"/>
<gene>
    <name evidence="3" type="ORF">CALCODRAFT_512658</name>
</gene>
<keyword evidence="4" id="KW-1185">Reference proteome</keyword>
<sequence>MVNDPSNWLDADVVANLQGRWGSSAMFLYEIIITLDSEVELVWRKSWTLPKILYLLSRYGGFGLSLLVTVVSSINENNGFCRIFNAVEYCFFILSSLSADSLLLVRVCAIYSTAGSTWVFRDVALRRGLLVCFGPPNSTSQLEVALFIWEFQISVNNHTPEDVVNFGCLGATGLPDWNYSVVAVAILVFNMLMFTMTIVKLFPGWKKAQRLTMETLSALLIRDGAIYFGLVFSSSAVLVIMVFSLTSRPGLQLAALPWCVVISPIAACRLYLNLKAMGQMGQISTQPTPVTAPDMDLSAAPPWRSRWTWRKHALMTTWATTVELSHIEQAR</sequence>
<dbReference type="InterPro" id="IPR045340">
    <property type="entry name" value="DUF6533"/>
</dbReference>
<evidence type="ECO:0000313" key="4">
    <source>
        <dbReference type="Proteomes" id="UP000076842"/>
    </source>
</evidence>
<reference evidence="3 4" key="1">
    <citation type="journal article" date="2016" name="Mol. Biol. Evol.">
        <title>Comparative Genomics of Early-Diverging Mushroom-Forming Fungi Provides Insights into the Origins of Lignocellulose Decay Capabilities.</title>
        <authorList>
            <person name="Nagy L.G."/>
            <person name="Riley R."/>
            <person name="Tritt A."/>
            <person name="Adam C."/>
            <person name="Daum C."/>
            <person name="Floudas D."/>
            <person name="Sun H."/>
            <person name="Yadav J.S."/>
            <person name="Pangilinan J."/>
            <person name="Larsson K.H."/>
            <person name="Matsuura K."/>
            <person name="Barry K."/>
            <person name="Labutti K."/>
            <person name="Kuo R."/>
            <person name="Ohm R.A."/>
            <person name="Bhattacharya S.S."/>
            <person name="Shirouzu T."/>
            <person name="Yoshinaga Y."/>
            <person name="Martin F.M."/>
            <person name="Grigoriev I.V."/>
            <person name="Hibbett D.S."/>
        </authorList>
    </citation>
    <scope>NUCLEOTIDE SEQUENCE [LARGE SCALE GENOMIC DNA]</scope>
    <source>
        <strain evidence="3 4">HHB12733</strain>
    </source>
</reference>
<proteinExistence type="predicted"/>
<name>A0A165CVL3_9BASI</name>
<dbReference type="Pfam" id="PF20151">
    <property type="entry name" value="DUF6533"/>
    <property type="match status" value="1"/>
</dbReference>
<keyword evidence="1" id="KW-0472">Membrane</keyword>
<accession>A0A165CVL3</accession>
<protein>
    <recommendedName>
        <fullName evidence="2">DUF6533 domain-containing protein</fullName>
    </recommendedName>
</protein>
<feature type="domain" description="DUF6533" evidence="2">
    <location>
        <begin position="24"/>
        <end position="62"/>
    </location>
</feature>
<feature type="transmembrane region" description="Helical" evidence="1">
    <location>
        <begin position="179"/>
        <end position="203"/>
    </location>
</feature>
<feature type="transmembrane region" description="Helical" evidence="1">
    <location>
        <begin position="224"/>
        <end position="245"/>
    </location>
</feature>
<keyword evidence="1" id="KW-0812">Transmembrane</keyword>
<evidence type="ECO:0000259" key="2">
    <source>
        <dbReference type="Pfam" id="PF20151"/>
    </source>
</evidence>
<evidence type="ECO:0000256" key="1">
    <source>
        <dbReference type="SAM" id="Phobius"/>
    </source>
</evidence>